<dbReference type="SUPFAM" id="SSF56300">
    <property type="entry name" value="Metallo-dependent phosphatases"/>
    <property type="match status" value="1"/>
</dbReference>
<dbReference type="EMBL" id="BK032807">
    <property type="protein sequence ID" value="DAF61284.1"/>
    <property type="molecule type" value="Genomic_DNA"/>
</dbReference>
<sequence length="384" mass="43420">MASKTAHPGRIPHLRHRYKRLPPQTSQHHPARGGYPVIDNIDRLLTQLANHDNAIDTICDNIANGTVRRTRISEWTLPNGETGRSIQKIIDHQPATDPYPVDELVDKLADWTPLKPADNTHTSSSDAAFVIGAGDFQIGKGIPEGETAHFADDYLHSLASAKHYWQQAGQPQRVHIAFLGDMIEGYVSQGGNNAWRTQTPLTEQIRLTRMAMMQLIHQFDHCQNVTVTSIPGNHGEAVRFGKGVTTYDDSFDVDCCRAIAEAYQLNNQYPNLHFYFPQRDEMTTTVDVAGTQILHAHGHQWRTGKHYEWWRGQEFHNGTVSNILMAGHRHHLEISEQGQRTFIQCPSMEGESVWYRHRTGTTGHPGLVCYTINNKTPNNYQIAR</sequence>
<feature type="region of interest" description="Disordered" evidence="1">
    <location>
        <begin position="1"/>
        <end position="33"/>
    </location>
</feature>
<protein>
    <submittedName>
        <fullName evidence="2">DNA polymerase II small subunit</fullName>
    </submittedName>
</protein>
<dbReference type="InterPro" id="IPR029052">
    <property type="entry name" value="Metallo-depent_PP-like"/>
</dbReference>
<proteinExistence type="predicted"/>
<name>A0A8S5TDA7_9CAUD</name>
<reference evidence="2" key="1">
    <citation type="journal article" date="2021" name="Proc. Natl. Acad. Sci. U.S.A.">
        <title>A Catalog of Tens of Thousands of Viruses from Human Metagenomes Reveals Hidden Associations with Chronic Diseases.</title>
        <authorList>
            <person name="Tisza M.J."/>
            <person name="Buck C.B."/>
        </authorList>
    </citation>
    <scope>NUCLEOTIDE SEQUENCE</scope>
    <source>
        <strain evidence="2">CtkV91</strain>
    </source>
</reference>
<accession>A0A8S5TDA7</accession>
<organism evidence="2">
    <name type="scientific">Siphoviridae sp. ctkV91</name>
    <dbReference type="NCBI Taxonomy" id="2827924"/>
    <lineage>
        <taxon>Viruses</taxon>
        <taxon>Duplodnaviria</taxon>
        <taxon>Heunggongvirae</taxon>
        <taxon>Uroviricota</taxon>
        <taxon>Caudoviricetes</taxon>
    </lineage>
</organism>
<feature type="compositionally biased region" description="Basic residues" evidence="1">
    <location>
        <begin position="10"/>
        <end position="20"/>
    </location>
</feature>
<evidence type="ECO:0000313" key="2">
    <source>
        <dbReference type="EMBL" id="DAF61284.1"/>
    </source>
</evidence>
<evidence type="ECO:0000256" key="1">
    <source>
        <dbReference type="SAM" id="MobiDB-lite"/>
    </source>
</evidence>
<dbReference type="Gene3D" id="3.60.21.10">
    <property type="match status" value="1"/>
</dbReference>